<evidence type="ECO:0000256" key="1">
    <source>
        <dbReference type="SAM" id="MobiDB-lite"/>
    </source>
</evidence>
<name>A0ABD3GRX3_9MARC</name>
<accession>A0ABD3GRX3</accession>
<evidence type="ECO:0000313" key="3">
    <source>
        <dbReference type="Proteomes" id="UP001633002"/>
    </source>
</evidence>
<evidence type="ECO:0000313" key="2">
    <source>
        <dbReference type="EMBL" id="KAL3682007.1"/>
    </source>
</evidence>
<dbReference type="Proteomes" id="UP001633002">
    <property type="component" value="Unassembled WGS sequence"/>
</dbReference>
<feature type="compositionally biased region" description="Acidic residues" evidence="1">
    <location>
        <begin position="41"/>
        <end position="52"/>
    </location>
</feature>
<keyword evidence="3" id="KW-1185">Reference proteome</keyword>
<dbReference type="EMBL" id="JBJQOH010000006">
    <property type="protein sequence ID" value="KAL3682007.1"/>
    <property type="molecule type" value="Genomic_DNA"/>
</dbReference>
<dbReference type="AlphaFoldDB" id="A0ABD3GRX3"/>
<feature type="compositionally biased region" description="Basic and acidic residues" evidence="1">
    <location>
        <begin position="148"/>
        <end position="157"/>
    </location>
</feature>
<reference evidence="2 3" key="1">
    <citation type="submission" date="2024-09" db="EMBL/GenBank/DDBJ databases">
        <title>Chromosome-scale assembly of Riccia sorocarpa.</title>
        <authorList>
            <person name="Paukszto L."/>
        </authorList>
    </citation>
    <scope>NUCLEOTIDE SEQUENCE [LARGE SCALE GENOMIC DNA]</scope>
    <source>
        <strain evidence="2">LP-2024</strain>
        <tissue evidence="2">Aerial parts of the thallus</tissue>
    </source>
</reference>
<protein>
    <submittedName>
        <fullName evidence="2">Uncharacterized protein</fullName>
    </submittedName>
</protein>
<gene>
    <name evidence="2" type="ORF">R1sor_000029</name>
</gene>
<feature type="compositionally biased region" description="Basic and acidic residues" evidence="1">
    <location>
        <begin position="53"/>
        <end position="65"/>
    </location>
</feature>
<feature type="compositionally biased region" description="Polar residues" evidence="1">
    <location>
        <begin position="124"/>
        <end position="136"/>
    </location>
</feature>
<proteinExistence type="predicted"/>
<comment type="caution">
    <text evidence="2">The sequence shown here is derived from an EMBL/GenBank/DDBJ whole genome shotgun (WGS) entry which is preliminary data.</text>
</comment>
<organism evidence="2 3">
    <name type="scientific">Riccia sorocarpa</name>
    <dbReference type="NCBI Taxonomy" id="122646"/>
    <lineage>
        <taxon>Eukaryota</taxon>
        <taxon>Viridiplantae</taxon>
        <taxon>Streptophyta</taxon>
        <taxon>Embryophyta</taxon>
        <taxon>Marchantiophyta</taxon>
        <taxon>Marchantiopsida</taxon>
        <taxon>Marchantiidae</taxon>
        <taxon>Marchantiales</taxon>
        <taxon>Ricciaceae</taxon>
        <taxon>Riccia</taxon>
    </lineage>
</organism>
<feature type="region of interest" description="Disordered" evidence="1">
    <location>
        <begin position="31"/>
        <end position="103"/>
    </location>
</feature>
<sequence>MDSQGNLGSLSSSAFQHLRYGNVHLHGGIPSPGLYHSPASDDFEDSQQADDFQEFHGGEGAREEPVANSQAPASNEVPATGGNVTTQATTGDLSTAERKSSELPTVFEEDWYELIDSFMATRPCVTTPSSADSSVQEGVDDLSESDVPSDRDNVSSQ</sequence>
<feature type="compositionally biased region" description="Polar residues" evidence="1">
    <location>
        <begin position="82"/>
        <end position="93"/>
    </location>
</feature>
<feature type="region of interest" description="Disordered" evidence="1">
    <location>
        <begin position="123"/>
        <end position="157"/>
    </location>
</feature>